<feature type="region of interest" description="Disordered" evidence="6">
    <location>
        <begin position="209"/>
        <end position="240"/>
    </location>
</feature>
<feature type="domain" description="Phage shock protein PspC N-terminal" evidence="8">
    <location>
        <begin position="28"/>
        <end position="82"/>
    </location>
</feature>
<protein>
    <submittedName>
        <fullName evidence="9">PspC domain-containing protein</fullName>
    </submittedName>
</protein>
<comment type="subcellular location">
    <subcellularLocation>
        <location evidence="1">Cell membrane</location>
        <topology evidence="1">Single-pass membrane protein</topology>
    </subcellularLocation>
</comment>
<accession>A0A5C4V1W6</accession>
<feature type="transmembrane region" description="Helical" evidence="7">
    <location>
        <begin position="271"/>
        <end position="291"/>
    </location>
</feature>
<dbReference type="InterPro" id="IPR007168">
    <property type="entry name" value="Phageshock_PspC_N"/>
</dbReference>
<evidence type="ECO:0000256" key="2">
    <source>
        <dbReference type="ARBA" id="ARBA00022475"/>
    </source>
</evidence>
<keyword evidence="4 7" id="KW-1133">Transmembrane helix</keyword>
<name>A0A5C4V1W6_9ACTN</name>
<dbReference type="GO" id="GO:0005886">
    <property type="term" value="C:plasma membrane"/>
    <property type="evidence" value="ECO:0007669"/>
    <property type="project" value="UniProtKB-SubCell"/>
</dbReference>
<feature type="compositionally biased region" description="Pro residues" evidence="6">
    <location>
        <begin position="218"/>
        <end position="240"/>
    </location>
</feature>
<reference evidence="9 10" key="1">
    <citation type="submission" date="2019-06" db="EMBL/GenBank/DDBJ databases">
        <title>Draft genome of Streptomyces sedi sp. JCM16909.</title>
        <authorList>
            <person name="Klykleung N."/>
            <person name="Tanasupawat S."/>
            <person name="Kudo T."/>
            <person name="Yuki M."/>
            <person name="Ohkuma M."/>
        </authorList>
    </citation>
    <scope>NUCLEOTIDE SEQUENCE [LARGE SCALE GENOMIC DNA]</scope>
    <source>
        <strain evidence="9 10">JCM 16909</strain>
    </source>
</reference>
<comment type="caution">
    <text evidence="9">The sequence shown here is derived from an EMBL/GenBank/DDBJ whole genome shotgun (WGS) entry which is preliminary data.</text>
</comment>
<keyword evidence="2" id="KW-1003">Cell membrane</keyword>
<dbReference type="InterPro" id="IPR052027">
    <property type="entry name" value="PspC"/>
</dbReference>
<proteinExistence type="predicted"/>
<evidence type="ECO:0000259" key="8">
    <source>
        <dbReference type="Pfam" id="PF04024"/>
    </source>
</evidence>
<feature type="transmembrane region" description="Helical" evidence="7">
    <location>
        <begin position="245"/>
        <end position="265"/>
    </location>
</feature>
<feature type="region of interest" description="Disordered" evidence="6">
    <location>
        <begin position="169"/>
        <end position="188"/>
    </location>
</feature>
<evidence type="ECO:0000256" key="5">
    <source>
        <dbReference type="ARBA" id="ARBA00023136"/>
    </source>
</evidence>
<evidence type="ECO:0000313" key="10">
    <source>
        <dbReference type="Proteomes" id="UP000311713"/>
    </source>
</evidence>
<dbReference type="RefSeq" id="WP_139645830.1">
    <property type="nucleotide sequence ID" value="NZ_VDGT01000011.1"/>
</dbReference>
<keyword evidence="5 7" id="KW-0472">Membrane</keyword>
<evidence type="ECO:0000256" key="4">
    <source>
        <dbReference type="ARBA" id="ARBA00022989"/>
    </source>
</evidence>
<keyword evidence="10" id="KW-1185">Reference proteome</keyword>
<sequence>MTDDRTWPGAGTGSTSTATPPAAPGDAPLRRSRKHKVIGGVCGGFGRHYRMDPVIFRVSLLVLSVLGGLGLVAYGVAWLVTPFDGEEENEGRRLLSGRVEGPGLTALLFVVAGCGLMLASLGGSRTTTWFSLEVLAALAAAAYWAKYRRGTERETTPEGTPAHPKLAQVAAEAPPEARRPPAPSGPSWWRGNAGQASYLWGPEQAAPGDYAHAGAPPVGRPPAPGWPGGPGGPPLPPPPPRELPLSGLVFLGAVVAFGVGVAASWTSQPLGPALVIGFSAALTVFAVGLVVSAFRGRLGAGTITSVLLTGGMLAGASVLPDNITTSWESHEWRPGDAETVRSQYELGSGQAELDLTGVDLAVGGELATQVRAGAGEVTVLVPYDVDLEVSVDIGAGAFTYQPLRGIGENDNRDSWGGFGQERLLEYPAVLDAAEEAEREAAGETVENARIELRLEMGIGHVQIQRAGEEPRP</sequence>
<dbReference type="AlphaFoldDB" id="A0A5C4V1W6"/>
<dbReference type="EMBL" id="VDGT01000011">
    <property type="protein sequence ID" value="TNM29079.1"/>
    <property type="molecule type" value="Genomic_DNA"/>
</dbReference>
<keyword evidence="3 7" id="KW-0812">Transmembrane</keyword>
<dbReference type="Proteomes" id="UP000311713">
    <property type="component" value="Unassembled WGS sequence"/>
</dbReference>
<organism evidence="9 10">
    <name type="scientific">Streptomyces sedi</name>
    <dbReference type="NCBI Taxonomy" id="555059"/>
    <lineage>
        <taxon>Bacteria</taxon>
        <taxon>Bacillati</taxon>
        <taxon>Actinomycetota</taxon>
        <taxon>Actinomycetes</taxon>
        <taxon>Kitasatosporales</taxon>
        <taxon>Streptomycetaceae</taxon>
        <taxon>Streptomyces</taxon>
    </lineage>
</organism>
<feature type="transmembrane region" description="Helical" evidence="7">
    <location>
        <begin position="54"/>
        <end position="80"/>
    </location>
</feature>
<dbReference type="PANTHER" id="PTHR33885:SF3">
    <property type="entry name" value="PHAGE SHOCK PROTEIN C"/>
    <property type="match status" value="1"/>
</dbReference>
<dbReference type="Pfam" id="PF04024">
    <property type="entry name" value="PspC"/>
    <property type="match status" value="1"/>
</dbReference>
<dbReference type="PANTHER" id="PTHR33885">
    <property type="entry name" value="PHAGE SHOCK PROTEIN C"/>
    <property type="match status" value="1"/>
</dbReference>
<feature type="transmembrane region" description="Helical" evidence="7">
    <location>
        <begin position="298"/>
        <end position="319"/>
    </location>
</feature>
<feature type="region of interest" description="Disordered" evidence="6">
    <location>
        <begin position="1"/>
        <end position="30"/>
    </location>
</feature>
<feature type="transmembrane region" description="Helical" evidence="7">
    <location>
        <begin position="101"/>
        <end position="121"/>
    </location>
</feature>
<evidence type="ECO:0000256" key="3">
    <source>
        <dbReference type="ARBA" id="ARBA00022692"/>
    </source>
</evidence>
<evidence type="ECO:0000256" key="6">
    <source>
        <dbReference type="SAM" id="MobiDB-lite"/>
    </source>
</evidence>
<gene>
    <name evidence="9" type="ORF">FH715_16115</name>
</gene>
<evidence type="ECO:0000256" key="1">
    <source>
        <dbReference type="ARBA" id="ARBA00004162"/>
    </source>
</evidence>
<feature type="transmembrane region" description="Helical" evidence="7">
    <location>
        <begin position="127"/>
        <end position="145"/>
    </location>
</feature>
<dbReference type="OrthoDB" id="3535301at2"/>
<evidence type="ECO:0000313" key="9">
    <source>
        <dbReference type="EMBL" id="TNM29079.1"/>
    </source>
</evidence>
<evidence type="ECO:0000256" key="7">
    <source>
        <dbReference type="SAM" id="Phobius"/>
    </source>
</evidence>